<evidence type="ECO:0000313" key="2">
    <source>
        <dbReference type="EMBL" id="TDW60264.1"/>
    </source>
</evidence>
<reference evidence="1 3" key="1">
    <citation type="submission" date="2017-08" db="EMBL/GenBank/DDBJ databases">
        <title>Draft Genome Sequence of the Marine Bacterium Oceanimonas baumannii ATCC 700832.</title>
        <authorList>
            <person name="Mcclelland W.D."/>
            <person name="Brennan M.A."/>
            <person name="Trachtenberg A.M."/>
            <person name="Maclea K.S."/>
        </authorList>
    </citation>
    <scope>NUCLEOTIDE SEQUENCE [LARGE SCALE GENOMIC DNA]</scope>
    <source>
        <strain evidence="1 3">ATCC 700832</strain>
    </source>
</reference>
<dbReference type="AlphaFoldDB" id="A0A235CMF4"/>
<dbReference type="RefSeq" id="WP_094276922.1">
    <property type="nucleotide sequence ID" value="NZ_NQJF01000002.1"/>
</dbReference>
<comment type="caution">
    <text evidence="1">The sequence shown here is derived from an EMBL/GenBank/DDBJ whole genome shotgun (WGS) entry which is preliminary data.</text>
</comment>
<reference evidence="2 4" key="2">
    <citation type="submission" date="2019-03" db="EMBL/GenBank/DDBJ databases">
        <title>Genomic Encyclopedia of Archaeal and Bacterial Type Strains, Phase II (KMG-II): from individual species to whole genera.</title>
        <authorList>
            <person name="Goeker M."/>
        </authorList>
    </citation>
    <scope>NUCLEOTIDE SEQUENCE [LARGE SCALE GENOMIC DNA]</scope>
    <source>
        <strain evidence="2 4">DSM 15594</strain>
    </source>
</reference>
<evidence type="ECO:0000313" key="3">
    <source>
        <dbReference type="Proteomes" id="UP000243640"/>
    </source>
</evidence>
<name>A0A235CMF4_9GAMM</name>
<dbReference type="Proteomes" id="UP000243640">
    <property type="component" value="Unassembled WGS sequence"/>
</dbReference>
<dbReference type="EMBL" id="SODO01000003">
    <property type="protein sequence ID" value="TDW60264.1"/>
    <property type="molecule type" value="Genomic_DNA"/>
</dbReference>
<organism evidence="1 3">
    <name type="scientific">Oceanimonas baumannii</name>
    <dbReference type="NCBI Taxonomy" id="129578"/>
    <lineage>
        <taxon>Bacteria</taxon>
        <taxon>Pseudomonadati</taxon>
        <taxon>Pseudomonadota</taxon>
        <taxon>Gammaproteobacteria</taxon>
        <taxon>Aeromonadales</taxon>
        <taxon>Aeromonadaceae</taxon>
        <taxon>Oceanimonas</taxon>
    </lineage>
</organism>
<keyword evidence="4" id="KW-1185">Reference proteome</keyword>
<protein>
    <submittedName>
        <fullName evidence="1">Uncharacterized protein</fullName>
    </submittedName>
</protein>
<accession>A0A235CMF4</accession>
<dbReference type="Proteomes" id="UP000295058">
    <property type="component" value="Unassembled WGS sequence"/>
</dbReference>
<proteinExistence type="predicted"/>
<sequence length="250" mass="28735">MNAPAHPLEQKLNSIKHQLFPLRQHVITSESPAVIEAYATLLAAILRGQPGISAEQDMLFRRLLHSMNLDGQQAQLLSKGGQLSSEELLECIELVKQSGRADAFLLDALIILRVSRPLAPQDLSMLSELTALFCINETKIKSATFWLHNILKLKTIKLDFKPRIKKHKRPSNHWSRKFNSWNIKKENKSFIERDEQIIESIHKENFANSKISGIFIKNQPDRVFVVSYPKNMLTWVDFIDFEIIIKEGQQ</sequence>
<evidence type="ECO:0000313" key="4">
    <source>
        <dbReference type="Proteomes" id="UP000295058"/>
    </source>
</evidence>
<evidence type="ECO:0000313" key="1">
    <source>
        <dbReference type="EMBL" id="OYD25732.1"/>
    </source>
</evidence>
<gene>
    <name evidence="1" type="ORF">B6S09_02505</name>
    <name evidence="2" type="ORF">LY04_01260</name>
</gene>
<dbReference type="EMBL" id="NQJF01000002">
    <property type="protein sequence ID" value="OYD25732.1"/>
    <property type="molecule type" value="Genomic_DNA"/>
</dbReference>